<dbReference type="AlphaFoldDB" id="A0A1Y1HLW8"/>
<dbReference type="EMBL" id="DF236966">
    <property type="protein sequence ID" value="GAQ78662.1"/>
    <property type="molecule type" value="Genomic_DNA"/>
</dbReference>
<dbReference type="SUPFAM" id="SSF55729">
    <property type="entry name" value="Acyl-CoA N-acyltransferases (Nat)"/>
    <property type="match status" value="1"/>
</dbReference>
<keyword evidence="5" id="KW-1185">Reference proteome</keyword>
<evidence type="ECO:0000256" key="1">
    <source>
        <dbReference type="ARBA" id="ARBA00022679"/>
    </source>
</evidence>
<dbReference type="InterPro" id="IPR000182">
    <property type="entry name" value="GNAT_dom"/>
</dbReference>
<dbReference type="OrthoDB" id="47374at2759"/>
<dbReference type="InterPro" id="IPR016181">
    <property type="entry name" value="Acyl_CoA_acyltransferase"/>
</dbReference>
<evidence type="ECO:0000313" key="5">
    <source>
        <dbReference type="Proteomes" id="UP000054558"/>
    </source>
</evidence>
<dbReference type="CDD" id="cd04301">
    <property type="entry name" value="NAT_SF"/>
    <property type="match status" value="1"/>
</dbReference>
<dbReference type="OMA" id="ICCRLET"/>
<keyword evidence="1 4" id="KW-0808">Transferase</keyword>
<dbReference type="Pfam" id="PF00583">
    <property type="entry name" value="Acetyltransf_1"/>
    <property type="match status" value="1"/>
</dbReference>
<protein>
    <submittedName>
        <fullName evidence="4">GCN5-related N-acetyltransferase</fullName>
    </submittedName>
</protein>
<dbReference type="PANTHER" id="PTHR42919">
    <property type="entry name" value="N-ALPHA-ACETYLTRANSFERASE"/>
    <property type="match status" value="1"/>
</dbReference>
<evidence type="ECO:0000259" key="3">
    <source>
        <dbReference type="PROSITE" id="PS51186"/>
    </source>
</evidence>
<gene>
    <name evidence="4" type="ORF">KFL_000170080</name>
</gene>
<dbReference type="GO" id="GO:0031415">
    <property type="term" value="C:NatA complex"/>
    <property type="evidence" value="ECO:0000318"/>
    <property type="project" value="GO_Central"/>
</dbReference>
<dbReference type="PANTHER" id="PTHR42919:SF8">
    <property type="entry name" value="N-ALPHA-ACETYLTRANSFERASE 50"/>
    <property type="match status" value="1"/>
</dbReference>
<dbReference type="InterPro" id="IPR051556">
    <property type="entry name" value="N-term/lysine_N-AcTrnsfr"/>
</dbReference>
<dbReference type="FunFam" id="3.40.630.30:FF:000006">
    <property type="entry name" value="Putative n-alpha-acetyltransferase 50"/>
    <property type="match status" value="1"/>
</dbReference>
<sequence>MSAAKQVAVSFDDVREKNLKQLRKLNQVLFPVRYEEKFYTDVLSSGEYTKLAYYSDICVGAIASKLEKRPEGGLRLYIMTLGVLAPYRRLGIASKLLQHCLDLCHGNAEVHEAYLHVQTSRYEAIAFYKKFGFEIVETLENYYKRIDPPHAYVLMKTLQPSAES</sequence>
<proteinExistence type="predicted"/>
<evidence type="ECO:0000313" key="4">
    <source>
        <dbReference type="EMBL" id="GAQ78662.1"/>
    </source>
</evidence>
<evidence type="ECO:0000256" key="2">
    <source>
        <dbReference type="ARBA" id="ARBA00023315"/>
    </source>
</evidence>
<dbReference type="STRING" id="105231.A0A1Y1HLW8"/>
<dbReference type="Proteomes" id="UP000054558">
    <property type="component" value="Unassembled WGS sequence"/>
</dbReference>
<feature type="domain" description="N-acetyltransferase" evidence="3">
    <location>
        <begin position="9"/>
        <end position="159"/>
    </location>
</feature>
<dbReference type="Gene3D" id="3.40.630.30">
    <property type="match status" value="1"/>
</dbReference>
<reference evidence="4 5" key="1">
    <citation type="journal article" date="2014" name="Nat. Commun.">
        <title>Klebsormidium flaccidum genome reveals primary factors for plant terrestrial adaptation.</title>
        <authorList>
            <person name="Hori K."/>
            <person name="Maruyama F."/>
            <person name="Fujisawa T."/>
            <person name="Togashi T."/>
            <person name="Yamamoto N."/>
            <person name="Seo M."/>
            <person name="Sato S."/>
            <person name="Yamada T."/>
            <person name="Mori H."/>
            <person name="Tajima N."/>
            <person name="Moriyama T."/>
            <person name="Ikeuchi M."/>
            <person name="Watanabe M."/>
            <person name="Wada H."/>
            <person name="Kobayashi K."/>
            <person name="Saito M."/>
            <person name="Masuda T."/>
            <person name="Sasaki-Sekimoto Y."/>
            <person name="Mashiguchi K."/>
            <person name="Awai K."/>
            <person name="Shimojima M."/>
            <person name="Masuda S."/>
            <person name="Iwai M."/>
            <person name="Nobusawa T."/>
            <person name="Narise T."/>
            <person name="Kondo S."/>
            <person name="Saito H."/>
            <person name="Sato R."/>
            <person name="Murakawa M."/>
            <person name="Ihara Y."/>
            <person name="Oshima-Yamada Y."/>
            <person name="Ohtaka K."/>
            <person name="Satoh M."/>
            <person name="Sonobe K."/>
            <person name="Ishii M."/>
            <person name="Ohtani R."/>
            <person name="Kanamori-Sato M."/>
            <person name="Honoki R."/>
            <person name="Miyazaki D."/>
            <person name="Mochizuki H."/>
            <person name="Umetsu J."/>
            <person name="Higashi K."/>
            <person name="Shibata D."/>
            <person name="Kamiya Y."/>
            <person name="Sato N."/>
            <person name="Nakamura Y."/>
            <person name="Tabata S."/>
            <person name="Ida S."/>
            <person name="Kurokawa K."/>
            <person name="Ohta H."/>
        </authorList>
    </citation>
    <scope>NUCLEOTIDE SEQUENCE [LARGE SCALE GENOMIC DNA]</scope>
    <source>
        <strain evidence="4 5">NIES-2285</strain>
    </source>
</reference>
<organism evidence="4 5">
    <name type="scientific">Klebsormidium nitens</name>
    <name type="common">Green alga</name>
    <name type="synonym">Ulothrix nitens</name>
    <dbReference type="NCBI Taxonomy" id="105231"/>
    <lineage>
        <taxon>Eukaryota</taxon>
        <taxon>Viridiplantae</taxon>
        <taxon>Streptophyta</taxon>
        <taxon>Klebsormidiophyceae</taxon>
        <taxon>Klebsormidiales</taxon>
        <taxon>Klebsormidiaceae</taxon>
        <taxon>Klebsormidium</taxon>
    </lineage>
</organism>
<dbReference type="PROSITE" id="PS51186">
    <property type="entry name" value="GNAT"/>
    <property type="match status" value="1"/>
</dbReference>
<keyword evidence="2" id="KW-0012">Acyltransferase</keyword>
<name>A0A1Y1HLW8_KLENI</name>
<accession>A0A1Y1HLW8</accession>
<dbReference type="GO" id="GO:0008080">
    <property type="term" value="F:N-acetyltransferase activity"/>
    <property type="evidence" value="ECO:0000318"/>
    <property type="project" value="GO_Central"/>
</dbReference>
<dbReference type="GO" id="GO:0007064">
    <property type="term" value="P:mitotic sister chromatid cohesion"/>
    <property type="evidence" value="ECO:0000318"/>
    <property type="project" value="GO_Central"/>
</dbReference>